<dbReference type="EMBL" id="BSTI01000001">
    <property type="protein sequence ID" value="GLY63605.1"/>
    <property type="molecule type" value="Genomic_DNA"/>
</dbReference>
<comment type="caution">
    <text evidence="5">The sequence shown here is derived from an EMBL/GenBank/DDBJ whole genome shotgun (WGS) entry which is preliminary data.</text>
</comment>
<dbReference type="SMART" id="SM00862">
    <property type="entry name" value="Trans_reg_C"/>
    <property type="match status" value="1"/>
</dbReference>
<feature type="domain" description="OmpR/PhoB-type" evidence="4">
    <location>
        <begin position="17"/>
        <end position="115"/>
    </location>
</feature>
<dbReference type="SMART" id="SM01043">
    <property type="entry name" value="BTAD"/>
    <property type="match status" value="1"/>
</dbReference>
<evidence type="ECO:0000256" key="1">
    <source>
        <dbReference type="ARBA" id="ARBA00005820"/>
    </source>
</evidence>
<dbReference type="InterPro" id="IPR001867">
    <property type="entry name" value="OmpR/PhoB-type_DNA-bd"/>
</dbReference>
<protein>
    <submittedName>
        <fullName evidence="5">SARP family transcriptional regulator</fullName>
    </submittedName>
</protein>
<dbReference type="SUPFAM" id="SSF52540">
    <property type="entry name" value="P-loop containing nucleoside triphosphate hydrolases"/>
    <property type="match status" value="1"/>
</dbReference>
<dbReference type="SUPFAM" id="SSF46894">
    <property type="entry name" value="C-terminal effector domain of the bipartite response regulators"/>
    <property type="match status" value="1"/>
</dbReference>
<dbReference type="CDD" id="cd15831">
    <property type="entry name" value="BTAD"/>
    <property type="match status" value="1"/>
</dbReference>
<dbReference type="InterPro" id="IPR036388">
    <property type="entry name" value="WH-like_DNA-bd_sf"/>
</dbReference>
<proteinExistence type="inferred from homology"/>
<comment type="similarity">
    <text evidence="1">Belongs to the AfsR/DnrI/RedD regulatory family.</text>
</comment>
<dbReference type="Proteomes" id="UP001165136">
    <property type="component" value="Unassembled WGS sequence"/>
</dbReference>
<dbReference type="PANTHER" id="PTHR47691">
    <property type="entry name" value="REGULATOR-RELATED"/>
    <property type="match status" value="1"/>
</dbReference>
<reference evidence="5" key="1">
    <citation type="submission" date="2023-03" db="EMBL/GenBank/DDBJ databases">
        <title>Amycolatopsis taiwanensis NBRC 103393.</title>
        <authorList>
            <person name="Ichikawa N."/>
            <person name="Sato H."/>
            <person name="Tonouchi N."/>
        </authorList>
    </citation>
    <scope>NUCLEOTIDE SEQUENCE</scope>
    <source>
        <strain evidence="5">NBRC 103393</strain>
    </source>
</reference>
<evidence type="ECO:0000259" key="4">
    <source>
        <dbReference type="PROSITE" id="PS51755"/>
    </source>
</evidence>
<dbReference type="PANTHER" id="PTHR47691:SF3">
    <property type="entry name" value="HTH-TYPE TRANSCRIPTIONAL REGULATOR RV0890C-RELATED"/>
    <property type="match status" value="1"/>
</dbReference>
<dbReference type="InterPro" id="IPR058852">
    <property type="entry name" value="HTH_77"/>
</dbReference>
<dbReference type="Gene3D" id="1.10.10.10">
    <property type="entry name" value="Winged helix-like DNA-binding domain superfamily/Winged helix DNA-binding domain"/>
    <property type="match status" value="1"/>
</dbReference>
<dbReference type="PRINTS" id="PR00364">
    <property type="entry name" value="DISEASERSIST"/>
</dbReference>
<keyword evidence="2 3" id="KW-0238">DNA-binding</keyword>
<sequence>MNNAVARTRDDCDVRATVKVGVGHNHRVRIGVLGALEVVADDGTPVTVGGPRPRALLALLALNANRVTTVDAIVEAQYGDDPPAGAAGAVQAHVSRLRKSVDAVMFEGAGYRLAVHPDDVDALRFEHLAADGRKLLAAGAHEKAAAVLRDAVALWRGPALVDLPHAIAQAARLEELRLGALEDLIDAELALPTGTSVADLRTLVAANPLRERLRGQLMRALHATGRQAEALAEFEDTRRLLADELGADPSPELSATHLAILRAEQPPRAGLPAQLTSFVGRADELARLAELRDTRLVTILGPGGTGKTRLAIEAARGRDACFVDLSPVTDGGQVPYALLGALGVRESGFAAAASDPVRRLVATLDRPVVLVLDNCEQVVSDVAELARTLLAECPALAILATSREPLGLTGETLLPLSPLGDDAVRLFADRAAAVRPGFAVTDENRDTITNICTALDGLPLAVELAAARLRQFTVEELAGRLAAHGPFRLLSRGDRTAAERHRTLRAVVAWSWDLLTPEEQRVAARFSVFTGGASLAAVETVCDTTDDVLADLVDRSLIESDGRRYRMLETVRLFCADQLTEDVRPAHARYYLALAEQADPHLRRAEQLTRLAELSADHDNLMAALRWSVDADPAIGYRLVAALTAYWWLSGRRSQAGEAAAALLEKEVPVVGEEYVACVMHAVPRPEQAYWDRAWEAMRSSTELRYPFVAALWGMSVGPWGPVEEAAPLLGSDPWATALGYLSLAIMNVLDGRPADGEAELREVLATFRGLGERWGIAQALDWLGEVAGWRGEWDRARALWAESLSLYEQLGSLEECVEVLCRRADCLLRQGDAVAAEADLRQAGELSARAGQPDSPSVLLGLAMVTGETALLTRALAATPDGFGSVRSRALTALGRHEEAINLARAAPFAYELAAAVEGLAGTAPARKAAFLLGTAVALRGTAITGDRSVAATAARATAELGAEAFATTYAEAARQSRDQARAAVS</sequence>
<dbReference type="AlphaFoldDB" id="A0A9W6VCB6"/>
<name>A0A9W6VCB6_9PSEU</name>
<dbReference type="GO" id="GO:0003677">
    <property type="term" value="F:DNA binding"/>
    <property type="evidence" value="ECO:0007669"/>
    <property type="project" value="UniProtKB-UniRule"/>
</dbReference>
<dbReference type="InterPro" id="IPR011990">
    <property type="entry name" value="TPR-like_helical_dom_sf"/>
</dbReference>
<feature type="DNA-binding region" description="OmpR/PhoB-type" evidence="3">
    <location>
        <begin position="17"/>
        <end position="115"/>
    </location>
</feature>
<dbReference type="SUPFAM" id="SSF48452">
    <property type="entry name" value="TPR-like"/>
    <property type="match status" value="2"/>
</dbReference>
<dbReference type="Gene3D" id="1.25.40.10">
    <property type="entry name" value="Tetratricopeptide repeat domain"/>
    <property type="match status" value="2"/>
</dbReference>
<gene>
    <name evidence="5" type="ORF">Atai01_02240</name>
</gene>
<dbReference type="InterPro" id="IPR005158">
    <property type="entry name" value="BTAD"/>
</dbReference>
<organism evidence="5 6">
    <name type="scientific">Amycolatopsis taiwanensis</name>
    <dbReference type="NCBI Taxonomy" id="342230"/>
    <lineage>
        <taxon>Bacteria</taxon>
        <taxon>Bacillati</taxon>
        <taxon>Actinomycetota</taxon>
        <taxon>Actinomycetes</taxon>
        <taxon>Pseudonocardiales</taxon>
        <taxon>Pseudonocardiaceae</taxon>
        <taxon>Amycolatopsis</taxon>
    </lineage>
</organism>
<dbReference type="Pfam" id="PF03704">
    <property type="entry name" value="BTAD"/>
    <property type="match status" value="1"/>
</dbReference>
<dbReference type="InterPro" id="IPR016032">
    <property type="entry name" value="Sig_transdc_resp-reg_C-effctor"/>
</dbReference>
<evidence type="ECO:0000313" key="6">
    <source>
        <dbReference type="Proteomes" id="UP001165136"/>
    </source>
</evidence>
<evidence type="ECO:0000313" key="5">
    <source>
        <dbReference type="EMBL" id="GLY63605.1"/>
    </source>
</evidence>
<evidence type="ECO:0000256" key="2">
    <source>
        <dbReference type="ARBA" id="ARBA00023125"/>
    </source>
</evidence>
<dbReference type="PROSITE" id="PS51755">
    <property type="entry name" value="OMPR_PHOB"/>
    <property type="match status" value="1"/>
</dbReference>
<dbReference type="InterPro" id="IPR027417">
    <property type="entry name" value="P-loop_NTPase"/>
</dbReference>
<dbReference type="GO" id="GO:0006355">
    <property type="term" value="P:regulation of DNA-templated transcription"/>
    <property type="evidence" value="ECO:0007669"/>
    <property type="project" value="InterPro"/>
</dbReference>
<dbReference type="Pfam" id="PF00486">
    <property type="entry name" value="Trans_reg_C"/>
    <property type="match status" value="1"/>
</dbReference>
<dbReference type="GO" id="GO:0000160">
    <property type="term" value="P:phosphorelay signal transduction system"/>
    <property type="evidence" value="ECO:0007669"/>
    <property type="project" value="InterPro"/>
</dbReference>
<keyword evidence="6" id="KW-1185">Reference proteome</keyword>
<accession>A0A9W6VCB6</accession>
<dbReference type="Pfam" id="PF25872">
    <property type="entry name" value="HTH_77"/>
    <property type="match status" value="1"/>
</dbReference>
<evidence type="ECO:0000256" key="3">
    <source>
        <dbReference type="PROSITE-ProRule" id="PRU01091"/>
    </source>
</evidence>